<dbReference type="InterPro" id="IPR036388">
    <property type="entry name" value="WH-like_DNA-bd_sf"/>
</dbReference>
<dbReference type="Pfam" id="PF01380">
    <property type="entry name" value="SIS"/>
    <property type="match status" value="1"/>
</dbReference>
<dbReference type="RefSeq" id="WP_228300581.1">
    <property type="nucleotide sequence ID" value="NZ_AP023421.1"/>
</dbReference>
<dbReference type="InterPro" id="IPR035472">
    <property type="entry name" value="RpiR-like_SIS"/>
</dbReference>
<dbReference type="InterPro" id="IPR046348">
    <property type="entry name" value="SIS_dom_sf"/>
</dbReference>
<geneLocation type="plasmid" evidence="6 7">
    <name>pMM59_01</name>
</geneLocation>
<dbReference type="InterPro" id="IPR000281">
    <property type="entry name" value="HTH_RpiR"/>
</dbReference>
<name>A0A830QXY5_9FIRM</name>
<evidence type="ECO:0000256" key="1">
    <source>
        <dbReference type="ARBA" id="ARBA00023015"/>
    </source>
</evidence>
<proteinExistence type="predicted"/>
<dbReference type="PANTHER" id="PTHR30514">
    <property type="entry name" value="GLUCOKINASE"/>
    <property type="match status" value="1"/>
</dbReference>
<dbReference type="CDD" id="cd05013">
    <property type="entry name" value="SIS_RpiR"/>
    <property type="match status" value="1"/>
</dbReference>
<evidence type="ECO:0000259" key="4">
    <source>
        <dbReference type="PROSITE" id="PS51071"/>
    </source>
</evidence>
<feature type="domain" description="HTH rpiR-type" evidence="4">
    <location>
        <begin position="12"/>
        <end position="88"/>
    </location>
</feature>
<dbReference type="SUPFAM" id="SSF53697">
    <property type="entry name" value="SIS domain"/>
    <property type="match status" value="1"/>
</dbReference>
<evidence type="ECO:0000256" key="2">
    <source>
        <dbReference type="ARBA" id="ARBA00023125"/>
    </source>
</evidence>
<dbReference type="Gene3D" id="1.10.10.10">
    <property type="entry name" value="Winged helix-like DNA-binding domain superfamily/Winged helix DNA-binding domain"/>
    <property type="match status" value="1"/>
</dbReference>
<gene>
    <name evidence="6" type="ORF">MM59RIKEN_30950</name>
</gene>
<dbReference type="KEGG" id="pfaa:MM59RIKEN_30950"/>
<reference evidence="6" key="1">
    <citation type="submission" date="2020-09" db="EMBL/GenBank/DDBJ databases">
        <title>New species isolated from human feces.</title>
        <authorList>
            <person name="Kitahara M."/>
            <person name="Shigeno Y."/>
            <person name="Shime M."/>
            <person name="Matsumoto Y."/>
            <person name="Nakamura S."/>
            <person name="Motooka D."/>
            <person name="Fukuoka S."/>
            <person name="Nishikawa H."/>
            <person name="Benno Y."/>
        </authorList>
    </citation>
    <scope>NUCLEOTIDE SEQUENCE</scope>
    <source>
        <strain evidence="6">MM59</strain>
        <plasmid evidence="6">pMM59_01</plasmid>
    </source>
</reference>
<evidence type="ECO:0000313" key="7">
    <source>
        <dbReference type="Proteomes" id="UP000679848"/>
    </source>
</evidence>
<dbReference type="AlphaFoldDB" id="A0A830QXY5"/>
<evidence type="ECO:0000256" key="3">
    <source>
        <dbReference type="ARBA" id="ARBA00023163"/>
    </source>
</evidence>
<dbReference type="Pfam" id="PF01418">
    <property type="entry name" value="HTH_6"/>
    <property type="match status" value="1"/>
</dbReference>
<protein>
    <submittedName>
        <fullName evidence="6">N-acetylmannosamine kinase</fullName>
    </submittedName>
</protein>
<dbReference type="EMBL" id="AP023421">
    <property type="protein sequence ID" value="BCK85776.1"/>
    <property type="molecule type" value="Genomic_DNA"/>
</dbReference>
<evidence type="ECO:0000313" key="6">
    <source>
        <dbReference type="EMBL" id="BCK85776.1"/>
    </source>
</evidence>
<keyword evidence="6" id="KW-0418">Kinase</keyword>
<keyword evidence="2" id="KW-0238">DNA-binding</keyword>
<keyword evidence="3" id="KW-0804">Transcription</keyword>
<dbReference type="InterPro" id="IPR009057">
    <property type="entry name" value="Homeodomain-like_sf"/>
</dbReference>
<dbReference type="PROSITE" id="PS51071">
    <property type="entry name" value="HTH_RPIR"/>
    <property type="match status" value="1"/>
</dbReference>
<organism evidence="6 7">
    <name type="scientific">Pusillibacter faecalis</name>
    <dbReference type="NCBI Taxonomy" id="2714358"/>
    <lineage>
        <taxon>Bacteria</taxon>
        <taxon>Bacillati</taxon>
        <taxon>Bacillota</taxon>
        <taxon>Clostridia</taxon>
        <taxon>Eubacteriales</taxon>
        <taxon>Oscillospiraceae</taxon>
        <taxon>Pusillibacter</taxon>
    </lineage>
</organism>
<dbReference type="Proteomes" id="UP000679848">
    <property type="component" value="Plasmid pMM59_01"/>
</dbReference>
<dbReference type="PANTHER" id="PTHR30514:SF18">
    <property type="entry name" value="RPIR-FAMILY TRANSCRIPTIONAL REGULATOR"/>
    <property type="match status" value="1"/>
</dbReference>
<keyword evidence="6" id="KW-0614">Plasmid</keyword>
<dbReference type="PROSITE" id="PS51464">
    <property type="entry name" value="SIS"/>
    <property type="match status" value="1"/>
</dbReference>
<keyword evidence="7" id="KW-1185">Reference proteome</keyword>
<dbReference type="GO" id="GO:0016301">
    <property type="term" value="F:kinase activity"/>
    <property type="evidence" value="ECO:0007669"/>
    <property type="project" value="UniProtKB-KW"/>
</dbReference>
<dbReference type="Gene3D" id="3.40.50.10490">
    <property type="entry name" value="Glucose-6-phosphate isomerase like protein, domain 1"/>
    <property type="match status" value="1"/>
</dbReference>
<dbReference type="GO" id="GO:0003700">
    <property type="term" value="F:DNA-binding transcription factor activity"/>
    <property type="evidence" value="ECO:0007669"/>
    <property type="project" value="InterPro"/>
</dbReference>
<feature type="domain" description="SIS" evidence="5">
    <location>
        <begin position="134"/>
        <end position="272"/>
    </location>
</feature>
<dbReference type="SUPFAM" id="SSF46689">
    <property type="entry name" value="Homeodomain-like"/>
    <property type="match status" value="1"/>
</dbReference>
<dbReference type="GO" id="GO:0097367">
    <property type="term" value="F:carbohydrate derivative binding"/>
    <property type="evidence" value="ECO:0007669"/>
    <property type="project" value="InterPro"/>
</dbReference>
<accession>A0A830QXY5</accession>
<sequence length="297" mass="32814">METDEERMTVAKSILHMIDGHMNRFSKGQKRIAGYILEHYNEAASMTASRLGKLVGVSESTVVRFASELGYDGYPSMQRALQEMIRGRLTSTQRIQAAGSTFSGQDILGAVLQSDIDKLREVVSEADRQAFDNVVDRIERAGHIYILGARSSTFVAGYLNFYLHLLFENVTLVQTTAAGEIFEQLFRIGTEDVMIAISFPRYSKVTMNSVKFAKDRGATIIAITDNALSPVFQMSDAALLAPCEMISFVDSMVAPLSLINALLVALACRMGKDVSATFSELEGIWNEYDVFGKVDDE</sequence>
<dbReference type="InterPro" id="IPR047640">
    <property type="entry name" value="RpiR-like"/>
</dbReference>
<keyword evidence="6" id="KW-0808">Transferase</keyword>
<dbReference type="InterPro" id="IPR001347">
    <property type="entry name" value="SIS_dom"/>
</dbReference>
<dbReference type="GO" id="GO:0003677">
    <property type="term" value="F:DNA binding"/>
    <property type="evidence" value="ECO:0007669"/>
    <property type="project" value="UniProtKB-KW"/>
</dbReference>
<keyword evidence="1" id="KW-0805">Transcription regulation</keyword>
<dbReference type="GO" id="GO:1901135">
    <property type="term" value="P:carbohydrate derivative metabolic process"/>
    <property type="evidence" value="ECO:0007669"/>
    <property type="project" value="InterPro"/>
</dbReference>
<evidence type="ECO:0000259" key="5">
    <source>
        <dbReference type="PROSITE" id="PS51464"/>
    </source>
</evidence>